<dbReference type="Gene3D" id="1.10.10.60">
    <property type="entry name" value="Homeodomain-like"/>
    <property type="match status" value="1"/>
</dbReference>
<dbReference type="InterPro" id="IPR011075">
    <property type="entry name" value="TetR_C"/>
</dbReference>
<keyword evidence="2 4" id="KW-0238">DNA-binding</keyword>
<dbReference type="Pfam" id="PF00440">
    <property type="entry name" value="TetR_N"/>
    <property type="match status" value="1"/>
</dbReference>
<dbReference type="SUPFAM" id="SSF48498">
    <property type="entry name" value="Tetracyclin repressor-like, C-terminal domain"/>
    <property type="match status" value="1"/>
</dbReference>
<accession>A0A2A9FHV7</accession>
<proteinExistence type="predicted"/>
<dbReference type="Gene3D" id="1.10.357.10">
    <property type="entry name" value="Tetracycline Repressor, domain 2"/>
    <property type="match status" value="1"/>
</dbReference>
<dbReference type="InterPro" id="IPR009057">
    <property type="entry name" value="Homeodomain-like_sf"/>
</dbReference>
<dbReference type="PANTHER" id="PTHR30055">
    <property type="entry name" value="HTH-TYPE TRANSCRIPTIONAL REGULATOR RUTR"/>
    <property type="match status" value="1"/>
</dbReference>
<protein>
    <submittedName>
        <fullName evidence="7">TetR family transcriptional regulator</fullName>
    </submittedName>
</protein>
<keyword evidence="8" id="KW-1185">Reference proteome</keyword>
<sequence length="219" mass="24509">MPRPTTSRREDGSTTVPHREPPLTVRGARTRARLVAAARTVFERDGFLNARLADITTEAGTASGSFYTYFSSKEEIFQAVLEELQDEMLHPHVHDLVDADDPVSSIAASTHAYLESYQRNAKLMQLLEQVANVDDKFRELRKRRADAFARRNAQAIRDLQARGLADPKLNPILAAGSLSSMVARAAYTNWVLGEDWDLDELSDTLTQLWVNALKIQPTT</sequence>
<evidence type="ECO:0000313" key="7">
    <source>
        <dbReference type="EMBL" id="PFG51047.1"/>
    </source>
</evidence>
<dbReference type="AlphaFoldDB" id="A0A2A9FHV7"/>
<dbReference type="InterPro" id="IPR036271">
    <property type="entry name" value="Tet_transcr_reg_TetR-rel_C_sf"/>
</dbReference>
<dbReference type="GO" id="GO:0003700">
    <property type="term" value="F:DNA-binding transcription factor activity"/>
    <property type="evidence" value="ECO:0007669"/>
    <property type="project" value="TreeGrafter"/>
</dbReference>
<keyword evidence="1" id="KW-0805">Transcription regulation</keyword>
<evidence type="ECO:0000256" key="2">
    <source>
        <dbReference type="ARBA" id="ARBA00023125"/>
    </source>
</evidence>
<dbReference type="InterPro" id="IPR001647">
    <property type="entry name" value="HTH_TetR"/>
</dbReference>
<dbReference type="PRINTS" id="PR00455">
    <property type="entry name" value="HTHTETR"/>
</dbReference>
<keyword evidence="3" id="KW-0804">Transcription</keyword>
<dbReference type="InterPro" id="IPR050109">
    <property type="entry name" value="HTH-type_TetR-like_transc_reg"/>
</dbReference>
<dbReference type="GO" id="GO:0000976">
    <property type="term" value="F:transcription cis-regulatory region binding"/>
    <property type="evidence" value="ECO:0007669"/>
    <property type="project" value="TreeGrafter"/>
</dbReference>
<dbReference type="PANTHER" id="PTHR30055:SF234">
    <property type="entry name" value="HTH-TYPE TRANSCRIPTIONAL REGULATOR BETI"/>
    <property type="match status" value="1"/>
</dbReference>
<feature type="compositionally biased region" description="Basic and acidic residues" evidence="5">
    <location>
        <begin position="7"/>
        <end position="21"/>
    </location>
</feature>
<dbReference type="Pfam" id="PF19352">
    <property type="entry name" value="TetR_C_38"/>
    <property type="match status" value="1"/>
</dbReference>
<evidence type="ECO:0000256" key="4">
    <source>
        <dbReference type="PROSITE-ProRule" id="PRU00335"/>
    </source>
</evidence>
<comment type="caution">
    <text evidence="7">The sequence shown here is derived from an EMBL/GenBank/DDBJ whole genome shotgun (WGS) entry which is preliminary data.</text>
</comment>
<feature type="region of interest" description="Disordered" evidence="5">
    <location>
        <begin position="1"/>
        <end position="22"/>
    </location>
</feature>
<name>A0A2A9FHV7_9PSEU</name>
<gene>
    <name evidence="7" type="ORF">ATK36_6316</name>
</gene>
<dbReference type="Proteomes" id="UP000243542">
    <property type="component" value="Unassembled WGS sequence"/>
</dbReference>
<evidence type="ECO:0000259" key="6">
    <source>
        <dbReference type="PROSITE" id="PS50977"/>
    </source>
</evidence>
<dbReference type="PROSITE" id="PS50977">
    <property type="entry name" value="HTH_TETR_2"/>
    <property type="match status" value="1"/>
</dbReference>
<dbReference type="EMBL" id="PDJK01000002">
    <property type="protein sequence ID" value="PFG51047.1"/>
    <property type="molecule type" value="Genomic_DNA"/>
</dbReference>
<reference evidence="7 8" key="1">
    <citation type="submission" date="2017-10" db="EMBL/GenBank/DDBJ databases">
        <title>Sequencing the genomes of 1000 actinobacteria strains.</title>
        <authorList>
            <person name="Klenk H.-P."/>
        </authorList>
    </citation>
    <scope>NUCLEOTIDE SEQUENCE [LARGE SCALE GENOMIC DNA]</scope>
    <source>
        <strain evidence="7 8">DSM 46092</strain>
    </source>
</reference>
<evidence type="ECO:0000256" key="1">
    <source>
        <dbReference type="ARBA" id="ARBA00023015"/>
    </source>
</evidence>
<dbReference type="SUPFAM" id="SSF46689">
    <property type="entry name" value="Homeodomain-like"/>
    <property type="match status" value="1"/>
</dbReference>
<evidence type="ECO:0000256" key="5">
    <source>
        <dbReference type="SAM" id="MobiDB-lite"/>
    </source>
</evidence>
<organism evidence="7 8">
    <name type="scientific">Amycolatopsis sulphurea</name>
    <dbReference type="NCBI Taxonomy" id="76022"/>
    <lineage>
        <taxon>Bacteria</taxon>
        <taxon>Bacillati</taxon>
        <taxon>Actinomycetota</taxon>
        <taxon>Actinomycetes</taxon>
        <taxon>Pseudonocardiales</taxon>
        <taxon>Pseudonocardiaceae</taxon>
        <taxon>Amycolatopsis</taxon>
    </lineage>
</organism>
<dbReference type="RefSeq" id="WP_098514658.1">
    <property type="nucleotide sequence ID" value="NZ_JBIAKZ010000031.1"/>
</dbReference>
<feature type="DNA-binding region" description="H-T-H motif" evidence="4">
    <location>
        <begin position="51"/>
        <end position="70"/>
    </location>
</feature>
<evidence type="ECO:0000256" key="3">
    <source>
        <dbReference type="ARBA" id="ARBA00023163"/>
    </source>
</evidence>
<evidence type="ECO:0000313" key="8">
    <source>
        <dbReference type="Proteomes" id="UP000243542"/>
    </source>
</evidence>
<feature type="domain" description="HTH tetR-type" evidence="6">
    <location>
        <begin position="28"/>
        <end position="88"/>
    </location>
</feature>